<comment type="caution">
    <text evidence="1">The sequence shown here is derived from an EMBL/GenBank/DDBJ whole genome shotgun (WGS) entry which is preliminary data.</text>
</comment>
<evidence type="ECO:0000313" key="1">
    <source>
        <dbReference type="EMBL" id="GGC10427.1"/>
    </source>
</evidence>
<reference evidence="1" key="1">
    <citation type="journal article" date="2014" name="Int. J. Syst. Evol. Microbiol.">
        <title>Complete genome sequence of Corynebacterium casei LMG S-19264T (=DSM 44701T), isolated from a smear-ripened cheese.</title>
        <authorList>
            <consortium name="US DOE Joint Genome Institute (JGI-PGF)"/>
            <person name="Walter F."/>
            <person name="Albersmeier A."/>
            <person name="Kalinowski J."/>
            <person name="Ruckert C."/>
        </authorList>
    </citation>
    <scope>NUCLEOTIDE SEQUENCE</scope>
    <source>
        <strain evidence="1">CGMCC 1.15095</strain>
    </source>
</reference>
<dbReference type="AlphaFoldDB" id="A0A916TV41"/>
<protein>
    <submittedName>
        <fullName evidence="1">Uncharacterized protein</fullName>
    </submittedName>
</protein>
<proteinExistence type="predicted"/>
<evidence type="ECO:0000313" key="2">
    <source>
        <dbReference type="Proteomes" id="UP000608154"/>
    </source>
</evidence>
<gene>
    <name evidence="1" type="ORF">GCM10011494_31390</name>
</gene>
<reference evidence="1" key="2">
    <citation type="submission" date="2020-09" db="EMBL/GenBank/DDBJ databases">
        <authorList>
            <person name="Sun Q."/>
            <person name="Zhou Y."/>
        </authorList>
    </citation>
    <scope>NUCLEOTIDE SEQUENCE</scope>
    <source>
        <strain evidence="1">CGMCC 1.15095</strain>
    </source>
</reference>
<organism evidence="1 2">
    <name type="scientific">Novosphingobium endophyticum</name>
    <dbReference type="NCBI Taxonomy" id="1955250"/>
    <lineage>
        <taxon>Bacteria</taxon>
        <taxon>Pseudomonadati</taxon>
        <taxon>Pseudomonadota</taxon>
        <taxon>Alphaproteobacteria</taxon>
        <taxon>Sphingomonadales</taxon>
        <taxon>Sphingomonadaceae</taxon>
        <taxon>Novosphingobium</taxon>
    </lineage>
</organism>
<name>A0A916TV41_9SPHN</name>
<dbReference type="Proteomes" id="UP000608154">
    <property type="component" value="Unassembled WGS sequence"/>
</dbReference>
<accession>A0A916TV41</accession>
<dbReference type="EMBL" id="BMHK01000027">
    <property type="protein sequence ID" value="GGC10427.1"/>
    <property type="molecule type" value="Genomic_DNA"/>
</dbReference>
<sequence length="78" mass="8071">MPITGCPRDISASATAAPMKPAAPVTMIVWDFETMPAPIKVFAVASCGELPDAVYQVIAISPESAAAPYPGTAPLRQN</sequence>
<keyword evidence="2" id="KW-1185">Reference proteome</keyword>